<reference evidence="4 5" key="1">
    <citation type="journal article" date="2017" name="Front. Genet.">
        <title>Draft sequencing of the heterozygous diploid genome of Satsuma (Citrus unshiu Marc.) using a hybrid assembly approach.</title>
        <authorList>
            <person name="Shimizu T."/>
            <person name="Tanizawa Y."/>
            <person name="Mochizuki T."/>
            <person name="Nagasaki H."/>
            <person name="Yoshioka T."/>
            <person name="Toyoda A."/>
            <person name="Fujiyama A."/>
            <person name="Kaminuma E."/>
            <person name="Nakamura Y."/>
        </authorList>
    </citation>
    <scope>NUCLEOTIDE SEQUENCE [LARGE SCALE GENOMIC DNA]</scope>
    <source>
        <strain evidence="5">cv. Miyagawa wase</strain>
    </source>
</reference>
<evidence type="ECO:0000256" key="2">
    <source>
        <dbReference type="SAM" id="MobiDB-lite"/>
    </source>
</evidence>
<protein>
    <recommendedName>
        <fullName evidence="3">CCHC-type domain-containing protein</fullName>
    </recommendedName>
</protein>
<dbReference type="EMBL" id="BDQV01000576">
    <property type="protein sequence ID" value="GAY66424.1"/>
    <property type="molecule type" value="Genomic_DNA"/>
</dbReference>
<keyword evidence="1" id="KW-0862">Zinc</keyword>
<dbReference type="PROSITE" id="PS50158">
    <property type="entry name" value="ZF_CCHC"/>
    <property type="match status" value="1"/>
</dbReference>
<dbReference type="AlphaFoldDB" id="A0A2H5QP68"/>
<dbReference type="InterPro" id="IPR001878">
    <property type="entry name" value="Znf_CCHC"/>
</dbReference>
<evidence type="ECO:0000313" key="4">
    <source>
        <dbReference type="EMBL" id="GAY66424.1"/>
    </source>
</evidence>
<keyword evidence="1" id="KW-0863">Zinc-finger</keyword>
<accession>A0A2H5QP68</accession>
<dbReference type="STRING" id="55188.A0A2H5QP68"/>
<keyword evidence="5" id="KW-1185">Reference proteome</keyword>
<name>A0A2H5QP68_CITUN</name>
<dbReference type="SUPFAM" id="SSF57756">
    <property type="entry name" value="Retrovirus zinc finger-like domains"/>
    <property type="match status" value="1"/>
</dbReference>
<dbReference type="PANTHER" id="PTHR31286">
    <property type="entry name" value="GLYCINE-RICH CELL WALL STRUCTURAL PROTEIN 1.8-LIKE"/>
    <property type="match status" value="1"/>
</dbReference>
<comment type="caution">
    <text evidence="4">The sequence shown here is derived from an EMBL/GenBank/DDBJ whole genome shotgun (WGS) entry which is preliminary data.</text>
</comment>
<evidence type="ECO:0000313" key="5">
    <source>
        <dbReference type="Proteomes" id="UP000236630"/>
    </source>
</evidence>
<dbReference type="GO" id="GO:0003676">
    <property type="term" value="F:nucleic acid binding"/>
    <property type="evidence" value="ECO:0007669"/>
    <property type="project" value="InterPro"/>
</dbReference>
<feature type="region of interest" description="Disordered" evidence="2">
    <location>
        <begin position="156"/>
        <end position="189"/>
    </location>
</feature>
<organism evidence="4 5">
    <name type="scientific">Citrus unshiu</name>
    <name type="common">Satsuma mandarin</name>
    <name type="synonym">Citrus nobilis var. unshiu</name>
    <dbReference type="NCBI Taxonomy" id="55188"/>
    <lineage>
        <taxon>Eukaryota</taxon>
        <taxon>Viridiplantae</taxon>
        <taxon>Streptophyta</taxon>
        <taxon>Embryophyta</taxon>
        <taxon>Tracheophyta</taxon>
        <taxon>Spermatophyta</taxon>
        <taxon>Magnoliopsida</taxon>
        <taxon>eudicotyledons</taxon>
        <taxon>Gunneridae</taxon>
        <taxon>Pentapetalae</taxon>
        <taxon>rosids</taxon>
        <taxon>malvids</taxon>
        <taxon>Sapindales</taxon>
        <taxon>Rutaceae</taxon>
        <taxon>Aurantioideae</taxon>
        <taxon>Citrus</taxon>
    </lineage>
</organism>
<sequence length="189" mass="20855">MAWIRLAEMNIHFYNKNIIRHLGEIVGPMVKIDHKTVEAQRGKFARIAVEIDLNKPLISQFNFEGRIQRVEYEYLPTICFVCGKIGHYKDACLDSAEVVLPEKIRSRSPIPTSSLNNGPNAMQGMLAQTGNLSANPNDVPTGENHCRELDRAQSFHSANGKEASVSDEDDSVVAESAMDIGAESVGLSQ</sequence>
<dbReference type="InterPro" id="IPR040256">
    <property type="entry name" value="At4g02000-like"/>
</dbReference>
<dbReference type="InterPro" id="IPR036875">
    <property type="entry name" value="Znf_CCHC_sf"/>
</dbReference>
<dbReference type="InterPro" id="IPR025836">
    <property type="entry name" value="Zn_knuckle_CX2CX4HX4C"/>
</dbReference>
<dbReference type="Proteomes" id="UP000236630">
    <property type="component" value="Unassembled WGS sequence"/>
</dbReference>
<evidence type="ECO:0000259" key="3">
    <source>
        <dbReference type="PROSITE" id="PS50158"/>
    </source>
</evidence>
<feature type="domain" description="CCHC-type" evidence="3">
    <location>
        <begin position="79"/>
        <end position="92"/>
    </location>
</feature>
<evidence type="ECO:0000256" key="1">
    <source>
        <dbReference type="PROSITE-ProRule" id="PRU00047"/>
    </source>
</evidence>
<proteinExistence type="predicted"/>
<dbReference type="Pfam" id="PF14392">
    <property type="entry name" value="zf-CCHC_4"/>
    <property type="match status" value="1"/>
</dbReference>
<gene>
    <name evidence="4" type="ORF">CUMW_248640</name>
</gene>
<dbReference type="PANTHER" id="PTHR31286:SF99">
    <property type="entry name" value="DUF4283 DOMAIN-CONTAINING PROTEIN"/>
    <property type="match status" value="1"/>
</dbReference>
<keyword evidence="1" id="KW-0479">Metal-binding</keyword>
<dbReference type="GO" id="GO:0008270">
    <property type="term" value="F:zinc ion binding"/>
    <property type="evidence" value="ECO:0007669"/>
    <property type="project" value="UniProtKB-KW"/>
</dbReference>